<evidence type="ECO:0000259" key="23">
    <source>
        <dbReference type="PROSITE" id="PS50222"/>
    </source>
</evidence>
<dbReference type="PANTHER" id="PTHR11216">
    <property type="entry name" value="EH DOMAIN"/>
    <property type="match status" value="1"/>
</dbReference>
<evidence type="ECO:0000256" key="9">
    <source>
        <dbReference type="ARBA" id="ARBA00022490"/>
    </source>
</evidence>
<comment type="subunit">
    <text evidence="5">Component of the PAN1 actin cytoskeleton-regulatory complex.</text>
</comment>
<dbReference type="InterPro" id="IPR018247">
    <property type="entry name" value="EF_Hand_1_Ca_BS"/>
</dbReference>
<dbReference type="GO" id="GO:0006897">
    <property type="term" value="P:endocytosis"/>
    <property type="evidence" value="ECO:0007669"/>
    <property type="project" value="UniProtKB-KW"/>
</dbReference>
<comment type="caution">
    <text evidence="24">The sequence shown here is derived from an EMBL/GenBank/DDBJ whole genome shotgun (WGS) entry which is preliminary data.</text>
</comment>
<evidence type="ECO:0000256" key="17">
    <source>
        <dbReference type="ARBA" id="ARBA00023203"/>
    </source>
</evidence>
<dbReference type="SUPFAM" id="SSF47473">
    <property type="entry name" value="EF-hand"/>
    <property type="match status" value="2"/>
</dbReference>
<dbReference type="Pfam" id="PF12763">
    <property type="entry name" value="EH"/>
    <property type="match status" value="1"/>
</dbReference>
<dbReference type="OrthoDB" id="1716625at2759"/>
<evidence type="ECO:0000313" key="25">
    <source>
        <dbReference type="Proteomes" id="UP000308549"/>
    </source>
</evidence>
<evidence type="ECO:0000256" key="18">
    <source>
        <dbReference type="ARBA" id="ARBA00023212"/>
    </source>
</evidence>
<dbReference type="CDD" id="cd00052">
    <property type="entry name" value="EH"/>
    <property type="match status" value="1"/>
</dbReference>
<keyword evidence="16" id="KW-0472">Membrane</keyword>
<dbReference type="PROSITE" id="PS50031">
    <property type="entry name" value="EH"/>
    <property type="match status" value="2"/>
</dbReference>
<dbReference type="GO" id="GO:0005509">
    <property type="term" value="F:calcium ion binding"/>
    <property type="evidence" value="ECO:0007669"/>
    <property type="project" value="InterPro"/>
</dbReference>
<dbReference type="InterPro" id="IPR002048">
    <property type="entry name" value="EF_hand_dom"/>
</dbReference>
<evidence type="ECO:0000256" key="5">
    <source>
        <dbReference type="ARBA" id="ARBA00011159"/>
    </source>
</evidence>
<evidence type="ECO:0000256" key="4">
    <source>
        <dbReference type="ARBA" id="ARBA00009909"/>
    </source>
</evidence>
<dbReference type="PROSITE" id="PS50222">
    <property type="entry name" value="EF_HAND_2"/>
    <property type="match status" value="1"/>
</dbReference>
<feature type="region of interest" description="Disordered" evidence="21">
    <location>
        <begin position="240"/>
        <end position="262"/>
    </location>
</feature>
<sequence>MSQKRIEQWEIERYWDIFASLSGGSTHLNGTQAASVLKNSRLRDDQLEKIWDLADVDNDGQLDFEEFCVAMRLIYDLMNGEARDVPTTLPDWLVPESKAHLVQAQRAMHSGGETFDRPPSDDDDSDDGTTGLQNTFDWYMPPASRAKYETIYTTSRNPTTGLLTFDSLADLYPTLDVPDTDVRSAWNLVNPKSAEGINKDAALAFLHMLSGRHNGIRIPRSVPPSLRATFDQGHIDYNLASQQSQQPQSAADRWGVKRDDSTISGKKAKFGDSYLSRLGHGERKPRGTDFSATSGGERDGEWEEVRLKKQLKELEAKMKKVEQAATKRRERGGRRDEDSRPALVKREAGLLLDFKRKVLRGLEEEEGGSAKTGAGGLKGTREEISMVGEQVEGLQAHLRKREAALQGLREAIEAEKKA</sequence>
<keyword evidence="8" id="KW-1003">Cell membrane</keyword>
<comment type="similarity">
    <text evidence="4">Belongs to the END3 family.</text>
</comment>
<feature type="region of interest" description="Disordered" evidence="21">
    <location>
        <begin position="276"/>
        <end position="304"/>
    </location>
</feature>
<keyword evidence="18" id="KW-0206">Cytoskeleton</keyword>
<evidence type="ECO:0000256" key="14">
    <source>
        <dbReference type="ARBA" id="ARBA00022837"/>
    </source>
</evidence>
<evidence type="ECO:0000256" key="13">
    <source>
        <dbReference type="ARBA" id="ARBA00022753"/>
    </source>
</evidence>
<evidence type="ECO:0000256" key="6">
    <source>
        <dbReference type="ARBA" id="ARBA00013889"/>
    </source>
</evidence>
<evidence type="ECO:0000256" key="3">
    <source>
        <dbReference type="ARBA" id="ARBA00004413"/>
    </source>
</evidence>
<dbReference type="GO" id="GO:0016197">
    <property type="term" value="P:endosomal transport"/>
    <property type="evidence" value="ECO:0007669"/>
    <property type="project" value="TreeGrafter"/>
</dbReference>
<feature type="domain" description="EF-hand" evidence="23">
    <location>
        <begin position="42"/>
        <end position="77"/>
    </location>
</feature>
<evidence type="ECO:0000256" key="10">
    <source>
        <dbReference type="ARBA" id="ARBA00022583"/>
    </source>
</evidence>
<keyword evidence="12" id="KW-0677">Repeat</keyword>
<keyword evidence="15" id="KW-0175">Coiled coil</keyword>
<dbReference type="InterPro" id="IPR011992">
    <property type="entry name" value="EF-hand-dom_pair"/>
</dbReference>
<keyword evidence="25" id="KW-1185">Reference proteome</keyword>
<proteinExistence type="inferred from homology"/>
<name>A0A4U0U744_9PEZI</name>
<evidence type="ECO:0000313" key="24">
    <source>
        <dbReference type="EMBL" id="TKA30035.1"/>
    </source>
</evidence>
<dbReference type="PROSITE" id="PS00018">
    <property type="entry name" value="EF_HAND_1"/>
    <property type="match status" value="1"/>
</dbReference>
<dbReference type="InterPro" id="IPR025604">
    <property type="entry name" value="End3"/>
</dbReference>
<dbReference type="SMART" id="SM00027">
    <property type="entry name" value="EH"/>
    <property type="match status" value="2"/>
</dbReference>
<evidence type="ECO:0000256" key="15">
    <source>
        <dbReference type="ARBA" id="ARBA00023054"/>
    </source>
</evidence>
<dbReference type="Proteomes" id="UP000308549">
    <property type="component" value="Unassembled WGS sequence"/>
</dbReference>
<keyword evidence="11" id="KW-0479">Metal-binding</keyword>
<dbReference type="EMBL" id="NAJL01000012">
    <property type="protein sequence ID" value="TKA30035.1"/>
    <property type="molecule type" value="Genomic_DNA"/>
</dbReference>
<dbReference type="GO" id="GO:0005886">
    <property type="term" value="C:plasma membrane"/>
    <property type="evidence" value="ECO:0007669"/>
    <property type="project" value="UniProtKB-SubCell"/>
</dbReference>
<dbReference type="AlphaFoldDB" id="A0A4U0U744"/>
<dbReference type="GO" id="GO:0007015">
    <property type="term" value="P:actin filament organization"/>
    <property type="evidence" value="ECO:0007669"/>
    <property type="project" value="InterPro"/>
</dbReference>
<feature type="region of interest" description="Disordered" evidence="21">
    <location>
        <begin position="105"/>
        <end position="136"/>
    </location>
</feature>
<keyword evidence="14" id="KW-0106">Calcium</keyword>
<comment type="subcellular location">
    <subcellularLocation>
        <location evidence="3">Cell membrane</location>
        <topology evidence="3">Peripheral membrane protein</topology>
        <orientation evidence="3">Cytoplasmic side</orientation>
    </subcellularLocation>
    <subcellularLocation>
        <location evidence="2">Cytoplasm</location>
        <location evidence="2">Cytoskeleton</location>
        <location evidence="2">Actin patch</location>
    </subcellularLocation>
    <subcellularLocation>
        <location evidence="1">Endosome membrane</location>
        <topology evidence="1">Peripheral membrane protein</topology>
        <orientation evidence="1">Cytoplasmic side</orientation>
    </subcellularLocation>
</comment>
<evidence type="ECO:0000256" key="11">
    <source>
        <dbReference type="ARBA" id="ARBA00022723"/>
    </source>
</evidence>
<keyword evidence="9" id="KW-0963">Cytoplasm</keyword>
<evidence type="ECO:0000256" key="21">
    <source>
        <dbReference type="SAM" id="MobiDB-lite"/>
    </source>
</evidence>
<reference evidence="24 25" key="1">
    <citation type="submission" date="2017-03" db="EMBL/GenBank/DDBJ databases">
        <title>Genomes of endolithic fungi from Antarctica.</title>
        <authorList>
            <person name="Coleine C."/>
            <person name="Masonjones S."/>
            <person name="Stajich J.E."/>
        </authorList>
    </citation>
    <scope>NUCLEOTIDE SEQUENCE [LARGE SCALE GENOMIC DNA]</scope>
    <source>
        <strain evidence="24 25">CCFEE 6315</strain>
    </source>
</reference>
<feature type="domain" description="EH" evidence="22">
    <location>
        <begin position="144"/>
        <end position="233"/>
    </location>
</feature>
<dbReference type="InterPro" id="IPR000261">
    <property type="entry name" value="EH_dom"/>
</dbReference>
<evidence type="ECO:0000256" key="16">
    <source>
        <dbReference type="ARBA" id="ARBA00023136"/>
    </source>
</evidence>
<evidence type="ECO:0000256" key="12">
    <source>
        <dbReference type="ARBA" id="ARBA00022737"/>
    </source>
</evidence>
<feature type="compositionally biased region" description="Low complexity" evidence="21">
    <location>
        <begin position="240"/>
        <end position="251"/>
    </location>
</feature>
<keyword evidence="10" id="KW-0254">Endocytosis</keyword>
<feature type="region of interest" description="Disordered" evidence="21">
    <location>
        <begin position="318"/>
        <end position="342"/>
    </location>
</feature>
<dbReference type="Gene3D" id="1.10.238.10">
    <property type="entry name" value="EF-hand"/>
    <property type="match status" value="2"/>
</dbReference>
<evidence type="ECO:0000259" key="22">
    <source>
        <dbReference type="PROSITE" id="PS50031"/>
    </source>
</evidence>
<evidence type="ECO:0000256" key="19">
    <source>
        <dbReference type="ARBA" id="ARBA00025194"/>
    </source>
</evidence>
<dbReference type="Pfam" id="PF12761">
    <property type="entry name" value="End3"/>
    <property type="match status" value="1"/>
</dbReference>
<organism evidence="24 25">
    <name type="scientific">Salinomyces thailandicus</name>
    <dbReference type="NCBI Taxonomy" id="706561"/>
    <lineage>
        <taxon>Eukaryota</taxon>
        <taxon>Fungi</taxon>
        <taxon>Dikarya</taxon>
        <taxon>Ascomycota</taxon>
        <taxon>Pezizomycotina</taxon>
        <taxon>Dothideomycetes</taxon>
        <taxon>Dothideomycetidae</taxon>
        <taxon>Mycosphaerellales</taxon>
        <taxon>Teratosphaeriaceae</taxon>
        <taxon>Salinomyces</taxon>
    </lineage>
</organism>
<evidence type="ECO:0000256" key="7">
    <source>
        <dbReference type="ARBA" id="ARBA00017312"/>
    </source>
</evidence>
<dbReference type="GO" id="GO:0010008">
    <property type="term" value="C:endosome membrane"/>
    <property type="evidence" value="ECO:0007669"/>
    <property type="project" value="UniProtKB-SubCell"/>
</dbReference>
<dbReference type="GO" id="GO:0003779">
    <property type="term" value="F:actin binding"/>
    <property type="evidence" value="ECO:0007669"/>
    <property type="project" value="UniProtKB-KW"/>
</dbReference>
<keyword evidence="13" id="KW-0967">Endosome</keyword>
<evidence type="ECO:0000256" key="8">
    <source>
        <dbReference type="ARBA" id="ARBA00022475"/>
    </source>
</evidence>
<dbReference type="SMART" id="SM00054">
    <property type="entry name" value="EFh"/>
    <property type="match status" value="1"/>
</dbReference>
<protein>
    <recommendedName>
        <fullName evidence="7">Actin cytoskeleton-regulatory complex protein END3</fullName>
    </recommendedName>
    <alternativeName>
        <fullName evidence="6">Actin cytoskeleton-regulatory complex protein end3</fullName>
    </alternativeName>
    <alternativeName>
        <fullName evidence="20">Endocytosis protein 3</fullName>
    </alternativeName>
</protein>
<evidence type="ECO:0000256" key="2">
    <source>
        <dbReference type="ARBA" id="ARBA00004134"/>
    </source>
</evidence>
<dbReference type="FunFam" id="1.10.238.10:FF:000323">
    <property type="entry name" value="Actin cytoskeleton-regulatory complex protein end3"/>
    <property type="match status" value="1"/>
</dbReference>
<feature type="domain" description="EH" evidence="22">
    <location>
        <begin position="10"/>
        <end position="100"/>
    </location>
</feature>
<dbReference type="GO" id="GO:0030479">
    <property type="term" value="C:actin cortical patch"/>
    <property type="evidence" value="ECO:0007669"/>
    <property type="project" value="UniProtKB-SubCell"/>
</dbReference>
<keyword evidence="17" id="KW-0009">Actin-binding</keyword>
<gene>
    <name evidence="24" type="ORF">B0A50_02754</name>
</gene>
<comment type="function">
    <text evidence="19">Component of the PAN1 actin cytoskeleton-regulatory complex required for the internalization of endosomes during actin-coupled endocytosis. The complex links the site of endocytosis to the cell membrane-associated actin cytoskeleton. Mediates uptake of external molecules and vacuolar degradation of plasma membrane proteins. Plays a role in the proper organization of the cell membrane-associated actin cytoskeleton and promotes its destabilization.</text>
</comment>
<evidence type="ECO:0000256" key="1">
    <source>
        <dbReference type="ARBA" id="ARBA00004125"/>
    </source>
</evidence>
<accession>A0A4U0U744</accession>
<evidence type="ECO:0000256" key="20">
    <source>
        <dbReference type="ARBA" id="ARBA00029684"/>
    </source>
</evidence>